<keyword evidence="4" id="KW-1185">Reference proteome</keyword>
<keyword evidence="1" id="KW-0808">Transferase</keyword>
<dbReference type="PIRSF" id="PIRSF004976">
    <property type="entry name" value="ATPase_YdaO"/>
    <property type="match status" value="1"/>
</dbReference>
<dbReference type="SUPFAM" id="SSF52402">
    <property type="entry name" value="Adenine nucleotide alpha hydrolases-like"/>
    <property type="match status" value="1"/>
</dbReference>
<dbReference type="NCBIfam" id="TIGR00269">
    <property type="entry name" value="TIGR00269 family protein"/>
    <property type="match status" value="1"/>
</dbReference>
<dbReference type="PANTHER" id="PTHR11807">
    <property type="entry name" value="ATPASES OF THE PP SUPERFAMILY-RELATED"/>
    <property type="match status" value="1"/>
</dbReference>
<dbReference type="InterPro" id="IPR000541">
    <property type="entry name" value="Ncs6/Tuc1/Ctu1"/>
</dbReference>
<evidence type="ECO:0000313" key="3">
    <source>
        <dbReference type="EMBL" id="WZL76488.1"/>
    </source>
</evidence>
<dbReference type="EMBL" id="CP121689">
    <property type="protein sequence ID" value="WZL76488.1"/>
    <property type="molecule type" value="Genomic_DNA"/>
</dbReference>
<protein>
    <submittedName>
        <fullName evidence="3">TIGR00269 family protein</fullName>
    </submittedName>
</protein>
<name>A0ABZ2YFG3_9BACT</name>
<dbReference type="Proteomes" id="UP001461341">
    <property type="component" value="Chromosome"/>
</dbReference>
<dbReference type="Gene3D" id="3.40.50.620">
    <property type="entry name" value="HUPs"/>
    <property type="match status" value="1"/>
</dbReference>
<gene>
    <name evidence="3" type="ORF">QBE54_01780</name>
</gene>
<dbReference type="Pfam" id="PF22082">
    <property type="entry name" value="TtuA_LIM_N"/>
    <property type="match status" value="1"/>
</dbReference>
<feature type="domain" description="Rhodanese" evidence="2">
    <location>
        <begin position="32"/>
        <end position="95"/>
    </location>
</feature>
<dbReference type="InterPro" id="IPR014729">
    <property type="entry name" value="Rossmann-like_a/b/a_fold"/>
</dbReference>
<reference evidence="3 4" key="1">
    <citation type="submission" date="2023-03" db="EMBL/GenBank/DDBJ databases">
        <title>Novel Species.</title>
        <authorList>
            <person name="Ma S."/>
        </authorList>
    </citation>
    <scope>NUCLEOTIDE SEQUENCE [LARGE SCALE GENOMIC DNA]</scope>
    <source>
        <strain evidence="3 4">B11</strain>
    </source>
</reference>
<proteinExistence type="predicted"/>
<dbReference type="RefSeq" id="WP_369018653.1">
    <property type="nucleotide sequence ID" value="NZ_CP121689.1"/>
</dbReference>
<accession>A0ABZ2YFG3</accession>
<dbReference type="InterPro" id="IPR035107">
    <property type="entry name" value="tRNA_thiolation_TtcA_Ctu1"/>
</dbReference>
<dbReference type="PANTHER" id="PTHR11807:SF27">
    <property type="entry name" value="TRNA-5-METHYLURIDINE(54) 2-SULFURTRANSFERASE"/>
    <property type="match status" value="1"/>
</dbReference>
<dbReference type="Pfam" id="PF01171">
    <property type="entry name" value="ATP_bind_3"/>
    <property type="match status" value="1"/>
</dbReference>
<dbReference type="InterPro" id="IPR011063">
    <property type="entry name" value="TilS/TtcA_N"/>
</dbReference>
<dbReference type="PROSITE" id="PS50206">
    <property type="entry name" value="RHODANESE_3"/>
    <property type="match status" value="1"/>
</dbReference>
<evidence type="ECO:0000313" key="4">
    <source>
        <dbReference type="Proteomes" id="UP001461341"/>
    </source>
</evidence>
<dbReference type="InterPro" id="IPR001763">
    <property type="entry name" value="Rhodanese-like_dom"/>
</dbReference>
<dbReference type="InterPro" id="IPR054306">
    <property type="entry name" value="TtuA-like_LIM_N"/>
</dbReference>
<sequence length="315" mass="36687">MKCTRCKQEAVMKLKRHNSSFCPECFDIFFSRQVEQAIKKNRMFSREEPVLLGVSGGKDSMSLWFYLHQAGYKAQAVHFDLGMGEYSLRSREIVEGFSKQHQLPLEVIEVKSLINYSIPEVTKKVRNRPSCSVCGMIKRHLLNRYAWDNHFSVYATGHNLDDEAATLLGNILHWQDGYLAHQSPVLPSPHPKMVRKVKPFYTLTEEEIRWYARLHDIPFIAERCPLSKRAKSFHYKEALDFLEEKSPGTKHMFLLGFLERRDRYFASNQEKVELGECSRCGMPTTLEVCSFCRLMERLDSQKERSEENNAHHGSE</sequence>
<evidence type="ECO:0000256" key="1">
    <source>
        <dbReference type="ARBA" id="ARBA00022679"/>
    </source>
</evidence>
<evidence type="ECO:0000259" key="2">
    <source>
        <dbReference type="PROSITE" id="PS50206"/>
    </source>
</evidence>
<organism evidence="3 4">
    <name type="scientific">Thermatribacter velox</name>
    <dbReference type="NCBI Taxonomy" id="3039681"/>
    <lineage>
        <taxon>Bacteria</taxon>
        <taxon>Pseudomonadati</taxon>
        <taxon>Atribacterota</taxon>
        <taxon>Atribacteria</taxon>
        <taxon>Atribacterales</taxon>
        <taxon>Thermatribacteraceae</taxon>
        <taxon>Thermatribacter</taxon>
    </lineage>
</organism>